<evidence type="ECO:0000256" key="1">
    <source>
        <dbReference type="SAM" id="SignalP"/>
    </source>
</evidence>
<dbReference type="InterPro" id="IPR050994">
    <property type="entry name" value="At_inactive_RLKs"/>
</dbReference>
<dbReference type="GeneID" id="19946995"/>
<dbReference type="InterPro" id="IPR032675">
    <property type="entry name" value="LRR_dom_sf"/>
</dbReference>
<dbReference type="Gene3D" id="2.10.50.10">
    <property type="entry name" value="Tumor Necrosis Factor Receptor, subunit A, domain 2"/>
    <property type="match status" value="4"/>
</dbReference>
<dbReference type="SUPFAM" id="SSF57184">
    <property type="entry name" value="Growth factor receptor domain"/>
    <property type="match status" value="2"/>
</dbReference>
<dbReference type="PANTHER" id="PTHR48010">
    <property type="entry name" value="OS05G0588300 PROTEIN"/>
    <property type="match status" value="1"/>
</dbReference>
<dbReference type="Gene3D" id="3.80.10.10">
    <property type="entry name" value="Ribonuclease Inhibitor"/>
    <property type="match status" value="2"/>
</dbReference>
<sequence>MRRLATWLLAPTTMAAPLFRLDDAELAALVQLYDKCATQPSSAVIQTWCTGDGRCGANVTTHPCTGRLLEASNLTTLAALPHRFPWFGITCDPFTDPVSVVGVALPYQALVCNTLDLDFSAFARLKLVNLEGNTISGTVPTWVPLLPDLEVLNLNFNNLSGDVPAAIADAPKLQELSLAGNALRGPLPRGLEIPPLELLDVGNNKLHGPLPPALLHSTTLRYLDLSGNALDGPIPTARLPRLEHFDVAFNQLSGPLPPDLSDWGRHDSNSISALTYFDVSNNRLTTRLPSDLGDLDLLEHFSIANNSHVYGRLPRLPPLLTADAVMLGANLSCPLPDLPGHDWGDMACVCGDGSAVMADGTCALCPSGTYSNGLVHQACTVCDVGSFSPPGADACSPCTSGTFANATGAAACTPCALGSVSVTGAPACRPCAPGTTSTLTADACVPCPPGTFSSDGGTCVPCPAGAAAPSPGTTQCTLCPSSTFAPVGSVSCLPCATGFVADGVGNAECLAQPPSGWGWVNRSTTAPCTAGTFNNGSFATCQACASGTAIAVDQARTCELCGLGTYAPRRGSTTCLLAPVGTSMASTGARRPDLCVPGTFADRSGQASCAICPTNTTSTLPGAVQCTIPSVGHVLQNTSWPQLLLTLPVNASFLDANAQKLASFVAIAWTFLELQCTPIILSVLENEFAPRGTQYAGNHSVSVRVVLTSCVPLLTLDDVLDTIALPVASGQVAWILRLLWQPHGWPNVLPSIDLLRFFDSMQPAPCLAGTFWARGDCHRCPAGSFSATQGALSCTPCSINTVTSSPGSTACAACSKHTYAAAPGSVLCDDCPLFALTLDPQCRASLDALIFYPCVGLWLLYAAYGSCRRHVLGLSPASEMLLEAYRTKNKQTVNTVQYPLPRIISRQSLQNHNAKQ</sequence>
<dbReference type="EMBL" id="JH767148">
    <property type="protein sequence ID" value="EQC36152.1"/>
    <property type="molecule type" value="Genomic_DNA"/>
</dbReference>
<dbReference type="PANTHER" id="PTHR48010:SF58">
    <property type="entry name" value="RECEPTOR PROTEIN KINASE-LIKE PROTEIN ZAR1"/>
    <property type="match status" value="1"/>
</dbReference>
<proteinExistence type="predicted"/>
<dbReference type="RefSeq" id="XP_008610258.1">
    <property type="nucleotide sequence ID" value="XM_008612036.1"/>
</dbReference>
<dbReference type="InterPro" id="IPR011641">
    <property type="entry name" value="Tyr-kin_ephrin_A/B_rcpt-like"/>
</dbReference>
<dbReference type="InParanoid" id="T0S0H7"/>
<accession>T0S0H7</accession>
<dbReference type="Pfam" id="PF13516">
    <property type="entry name" value="LRR_6"/>
    <property type="match status" value="1"/>
</dbReference>
<dbReference type="SUPFAM" id="SSF52058">
    <property type="entry name" value="L domain-like"/>
    <property type="match status" value="1"/>
</dbReference>
<feature type="domain" description="Tyrosine-protein kinase ephrin type A/B receptor-like" evidence="2">
    <location>
        <begin position="769"/>
        <end position="809"/>
    </location>
</feature>
<dbReference type="OrthoDB" id="195103at2759"/>
<dbReference type="InterPro" id="IPR001611">
    <property type="entry name" value="Leu-rich_rpt"/>
</dbReference>
<dbReference type="VEuPathDB" id="FungiDB:SDRG_06268"/>
<reference evidence="3 4" key="1">
    <citation type="submission" date="2012-04" db="EMBL/GenBank/DDBJ databases">
        <title>The Genome Sequence of Saprolegnia declina VS20.</title>
        <authorList>
            <consortium name="The Broad Institute Genome Sequencing Platform"/>
            <person name="Russ C."/>
            <person name="Nusbaum C."/>
            <person name="Tyler B."/>
            <person name="van West P."/>
            <person name="Dieguez-Uribeondo J."/>
            <person name="de Bruijn I."/>
            <person name="Tripathy S."/>
            <person name="Jiang R."/>
            <person name="Young S.K."/>
            <person name="Zeng Q."/>
            <person name="Gargeya S."/>
            <person name="Fitzgerald M."/>
            <person name="Haas B."/>
            <person name="Abouelleil A."/>
            <person name="Alvarado L."/>
            <person name="Arachchi H.M."/>
            <person name="Berlin A."/>
            <person name="Chapman S.B."/>
            <person name="Goldberg J."/>
            <person name="Griggs A."/>
            <person name="Gujja S."/>
            <person name="Hansen M."/>
            <person name="Howarth C."/>
            <person name="Imamovic A."/>
            <person name="Larimer J."/>
            <person name="McCowen C."/>
            <person name="Montmayeur A."/>
            <person name="Murphy C."/>
            <person name="Neiman D."/>
            <person name="Pearson M."/>
            <person name="Priest M."/>
            <person name="Roberts A."/>
            <person name="Saif S."/>
            <person name="Shea T."/>
            <person name="Sisk P."/>
            <person name="Sykes S."/>
            <person name="Wortman J."/>
            <person name="Nusbaum C."/>
            <person name="Birren B."/>
        </authorList>
    </citation>
    <scope>NUCLEOTIDE SEQUENCE [LARGE SCALE GENOMIC DNA]</scope>
    <source>
        <strain evidence="3 4">VS20</strain>
    </source>
</reference>
<dbReference type="AlphaFoldDB" id="T0S0H7"/>
<dbReference type="SMART" id="SM01411">
    <property type="entry name" value="Ephrin_rec_like"/>
    <property type="match status" value="6"/>
</dbReference>
<feature type="domain" description="Tyrosine-protein kinase ephrin type A/B receptor-like" evidence="2">
    <location>
        <begin position="547"/>
        <end position="595"/>
    </location>
</feature>
<name>T0S0H7_SAPDV</name>
<gene>
    <name evidence="3" type="ORF">SDRG_06268</name>
</gene>
<feature type="chain" id="PRO_5013266173" description="Tyrosine-protein kinase ephrin type A/B receptor-like domain-containing protein" evidence="1">
    <location>
        <begin position="16"/>
        <end position="916"/>
    </location>
</feature>
<keyword evidence="4" id="KW-1185">Reference proteome</keyword>
<dbReference type="eggNOG" id="KOG1217">
    <property type="taxonomic scope" value="Eukaryota"/>
</dbReference>
<evidence type="ECO:0000259" key="2">
    <source>
        <dbReference type="Pfam" id="PF07699"/>
    </source>
</evidence>
<evidence type="ECO:0000313" key="4">
    <source>
        <dbReference type="Proteomes" id="UP000030762"/>
    </source>
</evidence>
<feature type="signal peptide" evidence="1">
    <location>
        <begin position="1"/>
        <end position="15"/>
    </location>
</feature>
<dbReference type="STRING" id="1156394.T0S0H7"/>
<organism evidence="3 4">
    <name type="scientific">Saprolegnia diclina (strain VS20)</name>
    <dbReference type="NCBI Taxonomy" id="1156394"/>
    <lineage>
        <taxon>Eukaryota</taxon>
        <taxon>Sar</taxon>
        <taxon>Stramenopiles</taxon>
        <taxon>Oomycota</taxon>
        <taxon>Saprolegniomycetes</taxon>
        <taxon>Saprolegniales</taxon>
        <taxon>Saprolegniaceae</taxon>
        <taxon>Saprolegnia</taxon>
    </lineage>
</organism>
<dbReference type="Pfam" id="PF13855">
    <property type="entry name" value="LRR_8"/>
    <property type="match status" value="1"/>
</dbReference>
<dbReference type="OMA" id="DCHRCPA"/>
<keyword evidence="1" id="KW-0732">Signal</keyword>
<dbReference type="Pfam" id="PF07699">
    <property type="entry name" value="Ephrin_rec_like"/>
    <property type="match status" value="2"/>
</dbReference>
<dbReference type="InterPro" id="IPR009030">
    <property type="entry name" value="Growth_fac_rcpt_cys_sf"/>
</dbReference>
<dbReference type="Proteomes" id="UP000030762">
    <property type="component" value="Unassembled WGS sequence"/>
</dbReference>
<evidence type="ECO:0000313" key="3">
    <source>
        <dbReference type="EMBL" id="EQC36152.1"/>
    </source>
</evidence>
<dbReference type="Pfam" id="PF00560">
    <property type="entry name" value="LRR_1"/>
    <property type="match status" value="2"/>
</dbReference>
<protein>
    <recommendedName>
        <fullName evidence="2">Tyrosine-protein kinase ephrin type A/B receptor-like domain-containing protein</fullName>
    </recommendedName>
</protein>